<keyword evidence="3 6" id="KW-0134">Cell wall</keyword>
<keyword evidence="7" id="KW-0472">Membrane</keyword>
<name>A0A371DB83_9APHY</name>
<evidence type="ECO:0000256" key="4">
    <source>
        <dbReference type="ARBA" id="ARBA00022525"/>
    </source>
</evidence>
<keyword evidence="5 6" id="KW-1015">Disulfide bond</keyword>
<dbReference type="CDD" id="cd23507">
    <property type="entry name" value="hydrophobin_I"/>
    <property type="match status" value="1"/>
</dbReference>
<dbReference type="InterPro" id="IPR001338">
    <property type="entry name" value="Class_I_Hydrophobin"/>
</dbReference>
<proteinExistence type="inferred from homology"/>
<dbReference type="STRING" id="139420.A0A371DB83"/>
<evidence type="ECO:0000313" key="9">
    <source>
        <dbReference type="Proteomes" id="UP000256964"/>
    </source>
</evidence>
<dbReference type="AlphaFoldDB" id="A0A371DB83"/>
<organism evidence="8 9">
    <name type="scientific">Lentinus brumalis</name>
    <dbReference type="NCBI Taxonomy" id="2498619"/>
    <lineage>
        <taxon>Eukaryota</taxon>
        <taxon>Fungi</taxon>
        <taxon>Dikarya</taxon>
        <taxon>Basidiomycota</taxon>
        <taxon>Agaricomycotina</taxon>
        <taxon>Agaricomycetes</taxon>
        <taxon>Polyporales</taxon>
        <taxon>Polyporaceae</taxon>
        <taxon>Lentinus</taxon>
    </lineage>
</organism>
<dbReference type="GO" id="GO:0005199">
    <property type="term" value="F:structural constituent of cell wall"/>
    <property type="evidence" value="ECO:0007669"/>
    <property type="project" value="InterPro"/>
</dbReference>
<evidence type="ECO:0000256" key="1">
    <source>
        <dbReference type="ARBA" id="ARBA00004191"/>
    </source>
</evidence>
<evidence type="ECO:0000256" key="2">
    <source>
        <dbReference type="ARBA" id="ARBA00010446"/>
    </source>
</evidence>
<dbReference type="SMART" id="SM00075">
    <property type="entry name" value="HYDRO"/>
    <property type="match status" value="1"/>
</dbReference>
<dbReference type="Proteomes" id="UP000256964">
    <property type="component" value="Unassembled WGS sequence"/>
</dbReference>
<evidence type="ECO:0000256" key="7">
    <source>
        <dbReference type="SAM" id="Phobius"/>
    </source>
</evidence>
<accession>A0A371DB83</accession>
<dbReference type="OrthoDB" id="4225815at2759"/>
<keyword evidence="4 6" id="KW-0964">Secreted</keyword>
<feature type="transmembrane region" description="Helical" evidence="7">
    <location>
        <begin position="29"/>
        <end position="51"/>
    </location>
</feature>
<keyword evidence="6" id="KW-0732">Signal</keyword>
<comment type="similarity">
    <text evidence="2 6">Belongs to the fungal hydrophobin family.</text>
</comment>
<protein>
    <recommendedName>
        <fullName evidence="6">Hydrophobin</fullName>
    </recommendedName>
</protein>
<comment type="subcellular location">
    <subcellularLocation>
        <location evidence="1 6">Secreted</location>
        <location evidence="1 6">Cell wall</location>
    </subcellularLocation>
</comment>
<dbReference type="GO" id="GO:0009277">
    <property type="term" value="C:fungal-type cell wall"/>
    <property type="evidence" value="ECO:0007669"/>
    <property type="project" value="InterPro"/>
</dbReference>
<keyword evidence="7" id="KW-1133">Transmembrane helix</keyword>
<keyword evidence="9" id="KW-1185">Reference proteome</keyword>
<evidence type="ECO:0000256" key="3">
    <source>
        <dbReference type="ARBA" id="ARBA00022512"/>
    </source>
</evidence>
<keyword evidence="7" id="KW-0812">Transmembrane</keyword>
<sequence length="139" mass="14356">MDACEEDGHWIHIKEGKDWRTDLRSNTQLVPYNATALALAFALISHITMVFSRALILAALPLLAVAADLCCQSTGDASDSAIAALLASLGITDVTGLVGVGCSAITVIQVGSCESANTVTCTDNSHAGLVSLDCVPINV</sequence>
<dbReference type="Pfam" id="PF01185">
    <property type="entry name" value="Hydrophobin"/>
    <property type="match status" value="1"/>
</dbReference>
<evidence type="ECO:0000313" key="8">
    <source>
        <dbReference type="EMBL" id="RDX49786.1"/>
    </source>
</evidence>
<dbReference type="EMBL" id="KZ857403">
    <property type="protein sequence ID" value="RDX49786.1"/>
    <property type="molecule type" value="Genomic_DNA"/>
</dbReference>
<evidence type="ECO:0000256" key="6">
    <source>
        <dbReference type="RuleBase" id="RU365009"/>
    </source>
</evidence>
<evidence type="ECO:0000256" key="5">
    <source>
        <dbReference type="ARBA" id="ARBA00023157"/>
    </source>
</evidence>
<reference evidence="8 9" key="1">
    <citation type="journal article" date="2018" name="Biotechnol. Biofuels">
        <title>Integrative visual omics of the white-rot fungus Polyporus brumalis exposes the biotechnological potential of its oxidative enzymes for delignifying raw plant biomass.</title>
        <authorList>
            <person name="Miyauchi S."/>
            <person name="Rancon A."/>
            <person name="Drula E."/>
            <person name="Hage H."/>
            <person name="Chaduli D."/>
            <person name="Favel A."/>
            <person name="Grisel S."/>
            <person name="Henrissat B."/>
            <person name="Herpoel-Gimbert I."/>
            <person name="Ruiz-Duenas F.J."/>
            <person name="Chevret D."/>
            <person name="Hainaut M."/>
            <person name="Lin J."/>
            <person name="Wang M."/>
            <person name="Pangilinan J."/>
            <person name="Lipzen A."/>
            <person name="Lesage-Meessen L."/>
            <person name="Navarro D."/>
            <person name="Riley R."/>
            <person name="Grigoriev I.V."/>
            <person name="Zhou S."/>
            <person name="Raouche S."/>
            <person name="Rosso M.N."/>
        </authorList>
    </citation>
    <scope>NUCLEOTIDE SEQUENCE [LARGE SCALE GENOMIC DNA]</scope>
    <source>
        <strain evidence="8 9">BRFM 1820</strain>
    </source>
</reference>
<gene>
    <name evidence="8" type="ORF">OH76DRAFT_1482884</name>
</gene>